<keyword evidence="4" id="KW-0378">Hydrolase</keyword>
<dbReference type="AlphaFoldDB" id="A0A8T4IE94"/>
<reference evidence="4" key="1">
    <citation type="submission" date="2021-04" db="EMBL/GenBank/DDBJ databases">
        <title>Ouciella asimina sp. nov., isolated from the surface seawater in the hydrothermal field of Okinawa Trough.</title>
        <authorList>
            <person name="Shuang W."/>
        </authorList>
    </citation>
    <scope>NUCLEOTIDE SEQUENCE</scope>
    <source>
        <strain evidence="4">LXI357</strain>
    </source>
</reference>
<dbReference type="Proteomes" id="UP000676996">
    <property type="component" value="Unassembled WGS sequence"/>
</dbReference>
<comment type="caution">
    <text evidence="4">The sequence shown here is derived from an EMBL/GenBank/DDBJ whole genome shotgun (WGS) entry which is preliminary data.</text>
</comment>
<keyword evidence="2" id="KW-0808">Transferase</keyword>
<dbReference type="CDD" id="cd18613">
    <property type="entry name" value="GH130"/>
    <property type="match status" value="1"/>
</dbReference>
<dbReference type="GO" id="GO:0016787">
    <property type="term" value="F:hydrolase activity"/>
    <property type="evidence" value="ECO:0007669"/>
    <property type="project" value="UniProtKB-KW"/>
</dbReference>
<evidence type="ECO:0000256" key="2">
    <source>
        <dbReference type="ARBA" id="ARBA00022679"/>
    </source>
</evidence>
<dbReference type="GO" id="GO:0016757">
    <property type="term" value="F:glycosyltransferase activity"/>
    <property type="evidence" value="ECO:0007669"/>
    <property type="project" value="UniProtKB-KW"/>
</dbReference>
<comment type="similarity">
    <text evidence="3">Belongs to the glycosyl hydrolase 130 family.</text>
</comment>
<accession>A0A8T4IE94</accession>
<proteinExistence type="inferred from homology"/>
<dbReference type="InterPro" id="IPR007184">
    <property type="entry name" value="Mannoside_phosphorylase"/>
</dbReference>
<evidence type="ECO:0000313" key="4">
    <source>
        <dbReference type="EMBL" id="MBR0551305.1"/>
    </source>
</evidence>
<dbReference type="RefSeq" id="WP_430980911.1">
    <property type="nucleotide sequence ID" value="NZ_JAGRQC010000001.1"/>
</dbReference>
<sequence length="421" mass="46456">MRRASPGRTVLRPFIPAENPFAAEGATASREGDVIARIQSLPVAEVKRELARIERRLAHRHDNVAAVLDRRFHEVVPPDEDGGTLDPVRRRLIGAYFSEEYSFEAAALFNPSIVAHPEQKGVEPGELRFLMSLRAVGEGHVSSIIFQSGIIAKGGAITLDPPSERAVSPQIELVPGGTPDDPGLRLSFGDTDDLSAIVIFPFTWHRRHGLEDLRLTPFTDDDCQTVHLGTYTAVGGETIRQEVLRTTDFRTFELQALGGKYAPTKGMALFPRRLDGYYAMLGRQDHENIWLLRSSDLYHWESGAAIIRPRWPWEFIQIGNCGAPLEIDEGWLVLTHGVGAVRNYCIGACLLDRDDPSKLLARTRSPILTPSSRARNGYVPNVVYSCGGLVHGRTLILPYGIADTLTTFASLSIDELLATMA</sequence>
<dbReference type="PANTHER" id="PTHR34106">
    <property type="entry name" value="GLYCOSIDASE"/>
    <property type="match status" value="1"/>
</dbReference>
<protein>
    <submittedName>
        <fullName evidence="4">Glycoside hydrolase family 130 protein</fullName>
    </submittedName>
</protein>
<dbReference type="InterPro" id="IPR023296">
    <property type="entry name" value="Glyco_hydro_beta-prop_sf"/>
</dbReference>
<keyword evidence="5" id="KW-1185">Reference proteome</keyword>
<evidence type="ECO:0000313" key="5">
    <source>
        <dbReference type="Proteomes" id="UP000676996"/>
    </source>
</evidence>
<dbReference type="PANTHER" id="PTHR34106:SF4">
    <property type="entry name" value="BLL5143 PROTEIN"/>
    <property type="match status" value="1"/>
</dbReference>
<evidence type="ECO:0000256" key="1">
    <source>
        <dbReference type="ARBA" id="ARBA00022676"/>
    </source>
</evidence>
<dbReference type="Gene3D" id="2.115.10.20">
    <property type="entry name" value="Glycosyl hydrolase domain, family 43"/>
    <property type="match status" value="1"/>
</dbReference>
<dbReference type="SUPFAM" id="SSF75005">
    <property type="entry name" value="Arabinanase/levansucrase/invertase"/>
    <property type="match status" value="1"/>
</dbReference>
<gene>
    <name evidence="4" type="ORF">J7S20_02155</name>
</gene>
<evidence type="ECO:0000256" key="3">
    <source>
        <dbReference type="ARBA" id="ARBA00024356"/>
    </source>
</evidence>
<name>A0A8T4IE94_9SPHN</name>
<keyword evidence="1" id="KW-0328">Glycosyltransferase</keyword>
<organism evidence="4 5">
    <name type="scientific">Stakelama marina</name>
    <dbReference type="NCBI Taxonomy" id="2826939"/>
    <lineage>
        <taxon>Bacteria</taxon>
        <taxon>Pseudomonadati</taxon>
        <taxon>Pseudomonadota</taxon>
        <taxon>Alphaproteobacteria</taxon>
        <taxon>Sphingomonadales</taxon>
        <taxon>Sphingomonadaceae</taxon>
        <taxon>Stakelama</taxon>
    </lineage>
</organism>
<dbReference type="Pfam" id="PF04041">
    <property type="entry name" value="Glyco_hydro_130"/>
    <property type="match status" value="1"/>
</dbReference>
<dbReference type="EMBL" id="JAGRQC010000001">
    <property type="protein sequence ID" value="MBR0551305.1"/>
    <property type="molecule type" value="Genomic_DNA"/>
</dbReference>